<dbReference type="EMBL" id="QJKJ01001768">
    <property type="protein sequence ID" value="RDY05988.1"/>
    <property type="molecule type" value="Genomic_DNA"/>
</dbReference>
<organism evidence="2 3">
    <name type="scientific">Mucuna pruriens</name>
    <name type="common">Velvet bean</name>
    <name type="synonym">Dolichos pruriens</name>
    <dbReference type="NCBI Taxonomy" id="157652"/>
    <lineage>
        <taxon>Eukaryota</taxon>
        <taxon>Viridiplantae</taxon>
        <taxon>Streptophyta</taxon>
        <taxon>Embryophyta</taxon>
        <taxon>Tracheophyta</taxon>
        <taxon>Spermatophyta</taxon>
        <taxon>Magnoliopsida</taxon>
        <taxon>eudicotyledons</taxon>
        <taxon>Gunneridae</taxon>
        <taxon>Pentapetalae</taxon>
        <taxon>rosids</taxon>
        <taxon>fabids</taxon>
        <taxon>Fabales</taxon>
        <taxon>Fabaceae</taxon>
        <taxon>Papilionoideae</taxon>
        <taxon>50 kb inversion clade</taxon>
        <taxon>NPAAA clade</taxon>
        <taxon>indigoferoid/millettioid clade</taxon>
        <taxon>Phaseoleae</taxon>
        <taxon>Mucuna</taxon>
    </lineage>
</organism>
<evidence type="ECO:0000313" key="3">
    <source>
        <dbReference type="Proteomes" id="UP000257109"/>
    </source>
</evidence>
<feature type="transmembrane region" description="Helical" evidence="1">
    <location>
        <begin position="15"/>
        <end position="33"/>
    </location>
</feature>
<feature type="non-terminal residue" evidence="2">
    <location>
        <position position="1"/>
    </location>
</feature>
<comment type="caution">
    <text evidence="2">The sequence shown here is derived from an EMBL/GenBank/DDBJ whole genome shotgun (WGS) entry which is preliminary data.</text>
</comment>
<sequence length="154" mass="17177">MSVLCVYAQLTHKKVYLIVGATITYVSITPFSPNSPSPNHVTLANNHHVVVNLANIIMVSLILVLFNVLYVPKFNANLLSISRLTKCLDCVALCCASHCTFLKTQSWKMSGTTRKHERLYKLFLKDSKDFLQSPGLDFIPSFCNNNIVNKASTV</sequence>
<keyword evidence="1" id="KW-1133">Transmembrane helix</keyword>
<name>A0A371HT89_MUCPR</name>
<feature type="transmembrane region" description="Helical" evidence="1">
    <location>
        <begin position="53"/>
        <end position="71"/>
    </location>
</feature>
<gene>
    <name evidence="2" type="ORF">CR513_10104</name>
</gene>
<proteinExistence type="predicted"/>
<dbReference type="Proteomes" id="UP000257109">
    <property type="component" value="Unassembled WGS sequence"/>
</dbReference>
<evidence type="ECO:0000313" key="2">
    <source>
        <dbReference type="EMBL" id="RDY05988.1"/>
    </source>
</evidence>
<keyword evidence="1" id="KW-0812">Transmembrane</keyword>
<protein>
    <submittedName>
        <fullName evidence="2">Uncharacterized protein</fullName>
    </submittedName>
</protein>
<reference evidence="2" key="1">
    <citation type="submission" date="2018-05" db="EMBL/GenBank/DDBJ databases">
        <title>Draft genome of Mucuna pruriens seed.</title>
        <authorList>
            <person name="Nnadi N.E."/>
            <person name="Vos R."/>
            <person name="Hasami M.H."/>
            <person name="Devisetty U.K."/>
            <person name="Aguiy J.C."/>
        </authorList>
    </citation>
    <scope>NUCLEOTIDE SEQUENCE [LARGE SCALE GENOMIC DNA]</scope>
    <source>
        <strain evidence="2">JCA_2017</strain>
    </source>
</reference>
<keyword evidence="3" id="KW-1185">Reference proteome</keyword>
<keyword evidence="1" id="KW-0472">Membrane</keyword>
<evidence type="ECO:0000256" key="1">
    <source>
        <dbReference type="SAM" id="Phobius"/>
    </source>
</evidence>
<dbReference type="AlphaFoldDB" id="A0A371HT89"/>
<accession>A0A371HT89</accession>